<evidence type="ECO:0000313" key="5">
    <source>
        <dbReference type="EMBL" id="TMR38597.1"/>
    </source>
</evidence>
<name>A0A5S4H0A1_9ACTN</name>
<dbReference type="InterPro" id="IPR041664">
    <property type="entry name" value="AAA_16"/>
</dbReference>
<keyword evidence="1" id="KW-0547">Nucleotide-binding</keyword>
<keyword evidence="2 5" id="KW-0067">ATP-binding</keyword>
<dbReference type="InterPro" id="IPR027417">
    <property type="entry name" value="P-loop_NTPase"/>
</dbReference>
<evidence type="ECO:0000256" key="3">
    <source>
        <dbReference type="SAM" id="MobiDB-lite"/>
    </source>
</evidence>
<comment type="caution">
    <text evidence="5">The sequence shown here is derived from an EMBL/GenBank/DDBJ whole genome shotgun (WGS) entry which is preliminary data.</text>
</comment>
<dbReference type="EMBL" id="VCKX01000008">
    <property type="protein sequence ID" value="TMR38597.1"/>
    <property type="molecule type" value="Genomic_DNA"/>
</dbReference>
<gene>
    <name evidence="5" type="ORF">ETD85_04510</name>
</gene>
<protein>
    <submittedName>
        <fullName evidence="5">ATP-binding protein</fullName>
    </submittedName>
</protein>
<keyword evidence="6" id="KW-1185">Reference proteome</keyword>
<feature type="compositionally biased region" description="Basic residues" evidence="3">
    <location>
        <begin position="293"/>
        <end position="302"/>
    </location>
</feature>
<dbReference type="RefSeq" id="WP_138688307.1">
    <property type="nucleotide sequence ID" value="NZ_JBHSAZ010000114.1"/>
</dbReference>
<dbReference type="Proteomes" id="UP000306628">
    <property type="component" value="Unassembled WGS sequence"/>
</dbReference>
<sequence length="463" mass="49005">MRLFGREAELKILTELIDGAGDHSGVLIRGEAGIGKSTLVAEAVAAARAAGLRVLTTTGVPAEHDLDYAGLHQLLHPVRAGVDALPAPQRAALRSALGLAEATDPSLYLVAMAALTLLAEVAADRPLLVVAEDVHWLDRASVDVLAFVARRIESEPVVLVATLREGERSPMLDAGLFPMAVQRLSDEAAAELLDTAAPGLPAPTRTALLVAALNQSDSAAETLAATRLILRSAAEPGAVGPGAHALDALALDVLAPAVDARLIELGLGAVTFRHPLMRSAIPAAATLAERRRVRARAPHHRGPPPGGGASRAGGGAVRLARRAAVRRDGHHGLEINGVLREALDHHLRWRDPAGYERMHRRIRRYVMGELLRDAREPHASAAVMRTIGHLRRRGGVAHRYVSRAARRTYARPGLPRPTTTSSSPWRTRPTASSPPRPSGSGWTAARRRSTCSDAGRATGCAPT</sequence>
<dbReference type="GO" id="GO:0004016">
    <property type="term" value="F:adenylate cyclase activity"/>
    <property type="evidence" value="ECO:0007669"/>
    <property type="project" value="TreeGrafter"/>
</dbReference>
<dbReference type="AlphaFoldDB" id="A0A5S4H0A1"/>
<feature type="region of interest" description="Disordered" evidence="3">
    <location>
        <begin position="393"/>
        <end position="463"/>
    </location>
</feature>
<feature type="domain" description="Orc1-like AAA ATPase" evidence="4">
    <location>
        <begin position="2"/>
        <end position="160"/>
    </location>
</feature>
<dbReference type="PANTHER" id="PTHR16305">
    <property type="entry name" value="TESTICULAR SOLUBLE ADENYLYL CYCLASE"/>
    <property type="match status" value="1"/>
</dbReference>
<proteinExistence type="predicted"/>
<dbReference type="PANTHER" id="PTHR16305:SF35">
    <property type="entry name" value="TRANSCRIPTIONAL ACTIVATOR DOMAIN"/>
    <property type="match status" value="1"/>
</dbReference>
<dbReference type="SUPFAM" id="SSF52540">
    <property type="entry name" value="P-loop containing nucleoside triphosphate hydrolases"/>
    <property type="match status" value="1"/>
</dbReference>
<dbReference type="Pfam" id="PF13191">
    <property type="entry name" value="AAA_16"/>
    <property type="match status" value="1"/>
</dbReference>
<reference evidence="5 6" key="1">
    <citation type="submission" date="2019-05" db="EMBL/GenBank/DDBJ databases">
        <title>Draft genome sequence of Nonomuraea zeae DSM 100528.</title>
        <authorList>
            <person name="Saricaoglu S."/>
            <person name="Isik K."/>
        </authorList>
    </citation>
    <scope>NUCLEOTIDE SEQUENCE [LARGE SCALE GENOMIC DNA]</scope>
    <source>
        <strain evidence="5 6">DSM 100528</strain>
    </source>
</reference>
<evidence type="ECO:0000256" key="1">
    <source>
        <dbReference type="ARBA" id="ARBA00022741"/>
    </source>
</evidence>
<organism evidence="5 6">
    <name type="scientific">Nonomuraea zeae</name>
    <dbReference type="NCBI Taxonomy" id="1642303"/>
    <lineage>
        <taxon>Bacteria</taxon>
        <taxon>Bacillati</taxon>
        <taxon>Actinomycetota</taxon>
        <taxon>Actinomycetes</taxon>
        <taxon>Streptosporangiales</taxon>
        <taxon>Streptosporangiaceae</taxon>
        <taxon>Nonomuraea</taxon>
    </lineage>
</organism>
<evidence type="ECO:0000259" key="4">
    <source>
        <dbReference type="Pfam" id="PF13191"/>
    </source>
</evidence>
<feature type="compositionally biased region" description="Gly residues" evidence="3">
    <location>
        <begin position="307"/>
        <end position="316"/>
    </location>
</feature>
<feature type="region of interest" description="Disordered" evidence="3">
    <location>
        <begin position="293"/>
        <end position="318"/>
    </location>
</feature>
<accession>A0A5S4H0A1</accession>
<dbReference type="OrthoDB" id="483at2"/>
<evidence type="ECO:0000313" key="6">
    <source>
        <dbReference type="Proteomes" id="UP000306628"/>
    </source>
</evidence>
<dbReference type="GO" id="GO:0005524">
    <property type="term" value="F:ATP binding"/>
    <property type="evidence" value="ECO:0007669"/>
    <property type="project" value="UniProtKB-KW"/>
</dbReference>
<feature type="compositionally biased region" description="Basic residues" evidence="3">
    <location>
        <begin position="393"/>
        <end position="409"/>
    </location>
</feature>
<dbReference type="GO" id="GO:0005737">
    <property type="term" value="C:cytoplasm"/>
    <property type="evidence" value="ECO:0007669"/>
    <property type="project" value="TreeGrafter"/>
</dbReference>
<feature type="compositionally biased region" description="Low complexity" evidence="3">
    <location>
        <begin position="416"/>
        <end position="431"/>
    </location>
</feature>
<evidence type="ECO:0000256" key="2">
    <source>
        <dbReference type="ARBA" id="ARBA00022840"/>
    </source>
</evidence>